<comment type="subcellular location">
    <subcellularLocation>
        <location evidence="4">Cytoplasm</location>
        <location evidence="4">Cytosol</location>
    </subcellularLocation>
</comment>
<dbReference type="Gene3D" id="1.20.1050.10">
    <property type="match status" value="1"/>
</dbReference>
<dbReference type="InterPro" id="IPR010987">
    <property type="entry name" value="Glutathione-S-Trfase_C-like"/>
</dbReference>
<dbReference type="InterPro" id="IPR045073">
    <property type="entry name" value="Omega/Tau-like"/>
</dbReference>
<dbReference type="CDD" id="cd03058">
    <property type="entry name" value="GST_N_Tau"/>
    <property type="match status" value="1"/>
</dbReference>
<dbReference type="AlphaFoldDB" id="A0A7I8KTK8"/>
<dbReference type="PANTHER" id="PTHR11260">
    <property type="entry name" value="GLUTATHIONE S-TRANSFERASE, GST, SUPERFAMILY, GST DOMAIN CONTAINING"/>
    <property type="match status" value="1"/>
</dbReference>
<feature type="domain" description="GST N-terminal" evidence="5">
    <location>
        <begin position="4"/>
        <end position="83"/>
    </location>
</feature>
<comment type="function">
    <text evidence="4">Is involved in the conjugation of reduced glutathione to a wide number of exogenous and endogenous hydrophobic electrophiles.</text>
</comment>
<keyword evidence="8" id="KW-1185">Reference proteome</keyword>
<dbReference type="EC" id="2.5.1.18" evidence="4"/>
<dbReference type="GO" id="GO:0005829">
    <property type="term" value="C:cytosol"/>
    <property type="evidence" value="ECO:0007669"/>
    <property type="project" value="UniProtKB-SubCell"/>
</dbReference>
<evidence type="ECO:0000259" key="5">
    <source>
        <dbReference type="PROSITE" id="PS50404"/>
    </source>
</evidence>
<gene>
    <name evidence="7" type="ORF">SI8410_08011775</name>
</gene>
<dbReference type="Pfam" id="PF02798">
    <property type="entry name" value="GST_N"/>
    <property type="match status" value="1"/>
</dbReference>
<dbReference type="PROSITE" id="PS50404">
    <property type="entry name" value="GST_NTER"/>
    <property type="match status" value="1"/>
</dbReference>
<dbReference type="SFLD" id="SFLDS00019">
    <property type="entry name" value="Glutathione_Transferase_(cytos"/>
    <property type="match status" value="1"/>
</dbReference>
<dbReference type="PROSITE" id="PS51354">
    <property type="entry name" value="GLUTAREDOXIN_2"/>
    <property type="match status" value="1"/>
</dbReference>
<dbReference type="InterPro" id="IPR004045">
    <property type="entry name" value="Glutathione_S-Trfase_N"/>
</dbReference>
<dbReference type="FunFam" id="3.40.30.10:FF:000044">
    <property type="entry name" value="Glutathione S-transferase GSTU6"/>
    <property type="match status" value="1"/>
</dbReference>
<reference evidence="7" key="1">
    <citation type="submission" date="2020-02" db="EMBL/GenBank/DDBJ databases">
        <authorList>
            <person name="Scholz U."/>
            <person name="Mascher M."/>
            <person name="Fiebig A."/>
        </authorList>
    </citation>
    <scope>NUCLEOTIDE SEQUENCE</scope>
</reference>
<dbReference type="EMBL" id="LR746271">
    <property type="protein sequence ID" value="CAA7401097.1"/>
    <property type="molecule type" value="Genomic_DNA"/>
</dbReference>
<evidence type="ECO:0000256" key="3">
    <source>
        <dbReference type="ARBA" id="ARBA00047960"/>
    </source>
</evidence>
<dbReference type="GO" id="GO:0004364">
    <property type="term" value="F:glutathione transferase activity"/>
    <property type="evidence" value="ECO:0007669"/>
    <property type="project" value="UniProtKB-UniRule"/>
</dbReference>
<evidence type="ECO:0000256" key="1">
    <source>
        <dbReference type="ARBA" id="ARBA00022679"/>
    </source>
</evidence>
<evidence type="ECO:0000313" key="7">
    <source>
        <dbReference type="EMBL" id="CAA7401097.1"/>
    </source>
</evidence>
<dbReference type="Gene3D" id="3.40.30.10">
    <property type="entry name" value="Glutaredoxin"/>
    <property type="match status" value="1"/>
</dbReference>
<comment type="catalytic activity">
    <reaction evidence="3 4">
        <text>RX + glutathione = an S-substituted glutathione + a halide anion + H(+)</text>
        <dbReference type="Rhea" id="RHEA:16437"/>
        <dbReference type="ChEBI" id="CHEBI:15378"/>
        <dbReference type="ChEBI" id="CHEBI:16042"/>
        <dbReference type="ChEBI" id="CHEBI:17792"/>
        <dbReference type="ChEBI" id="CHEBI:57925"/>
        <dbReference type="ChEBI" id="CHEBI:90779"/>
        <dbReference type="EC" id="2.5.1.18"/>
    </reaction>
</comment>
<keyword evidence="4" id="KW-0963">Cytoplasm</keyword>
<dbReference type="CDD" id="cd03185">
    <property type="entry name" value="GST_C_Tau"/>
    <property type="match status" value="1"/>
</dbReference>
<protein>
    <recommendedName>
        <fullName evidence="4">Glutathione S-transferase</fullName>
        <ecNumber evidence="4">2.5.1.18</ecNumber>
    </recommendedName>
</protein>
<proteinExistence type="inferred from homology"/>
<dbReference type="OrthoDB" id="4951845at2759"/>
<dbReference type="GO" id="GO:0006749">
    <property type="term" value="P:glutathione metabolic process"/>
    <property type="evidence" value="ECO:0007669"/>
    <property type="project" value="InterPro"/>
</dbReference>
<dbReference type="SFLD" id="SFLDG00358">
    <property type="entry name" value="Main_(cytGST)"/>
    <property type="match status" value="1"/>
</dbReference>
<evidence type="ECO:0000313" key="8">
    <source>
        <dbReference type="Proteomes" id="UP000663760"/>
    </source>
</evidence>
<dbReference type="SUPFAM" id="SSF47616">
    <property type="entry name" value="GST C-terminal domain-like"/>
    <property type="match status" value="1"/>
</dbReference>
<dbReference type="SUPFAM" id="SSF52833">
    <property type="entry name" value="Thioredoxin-like"/>
    <property type="match status" value="1"/>
</dbReference>
<evidence type="ECO:0000259" key="6">
    <source>
        <dbReference type="PROSITE" id="PS50405"/>
    </source>
</evidence>
<dbReference type="PROSITE" id="PS50405">
    <property type="entry name" value="GST_CTER"/>
    <property type="match status" value="1"/>
</dbReference>
<dbReference type="InterPro" id="IPR045074">
    <property type="entry name" value="GST_C_Tau"/>
</dbReference>
<organism evidence="7 8">
    <name type="scientific">Spirodela intermedia</name>
    <name type="common">Intermediate duckweed</name>
    <dbReference type="NCBI Taxonomy" id="51605"/>
    <lineage>
        <taxon>Eukaryota</taxon>
        <taxon>Viridiplantae</taxon>
        <taxon>Streptophyta</taxon>
        <taxon>Embryophyta</taxon>
        <taxon>Tracheophyta</taxon>
        <taxon>Spermatophyta</taxon>
        <taxon>Magnoliopsida</taxon>
        <taxon>Liliopsida</taxon>
        <taxon>Araceae</taxon>
        <taxon>Lemnoideae</taxon>
        <taxon>Spirodela</taxon>
    </lineage>
</organism>
<name>A0A7I8KTK8_SPIIN</name>
<dbReference type="InterPro" id="IPR036282">
    <property type="entry name" value="Glutathione-S-Trfase_C_sf"/>
</dbReference>
<dbReference type="SFLD" id="SFLDG01152">
    <property type="entry name" value="Main.3:_Omega-_and_Tau-like"/>
    <property type="match status" value="1"/>
</dbReference>
<feature type="domain" description="GST C-terminal" evidence="6">
    <location>
        <begin position="88"/>
        <end position="219"/>
    </location>
</feature>
<dbReference type="InterPro" id="IPR040079">
    <property type="entry name" value="Glutathione_S-Trfase"/>
</dbReference>
<dbReference type="PANTHER" id="PTHR11260:SF676">
    <property type="entry name" value="GLUTATHIONE S-TRANSFERASE U8"/>
    <property type="match status" value="1"/>
</dbReference>
<dbReference type="Proteomes" id="UP000663760">
    <property type="component" value="Chromosome 8"/>
</dbReference>
<evidence type="ECO:0000256" key="4">
    <source>
        <dbReference type="RuleBase" id="RU369102"/>
    </source>
</evidence>
<accession>A0A7I8KTK8</accession>
<dbReference type="InterPro" id="IPR036249">
    <property type="entry name" value="Thioredoxin-like_sf"/>
</dbReference>
<keyword evidence="1 4" id="KW-0808">Transferase</keyword>
<evidence type="ECO:0000256" key="2">
    <source>
        <dbReference type="ARBA" id="ARBA00025743"/>
    </source>
</evidence>
<sequence>MEGKGLKLYGTRCSGFCLMVELALKLKGLTYEFVEEDLRNKSAALLRYNPVHRKVPVLVHDGEPICESQVILRYIDETFSEPPLLAGAPLRRARVLFWVDFFVHTLMPASRTAVVSQGEELTRALEELRRAVKTMEDGLQRDFPGEGPFFGGATPGLLDVVCGPSSVGVPAVEQLLGLKLVNMETAPFMSSRMTAFAQLDAVKETLPPRDVFFEYAKKIREMVLASARK</sequence>
<comment type="similarity">
    <text evidence="2">Belongs to the GST superfamily. Tau family.</text>
</comment>